<keyword evidence="3 5" id="KW-1133">Transmembrane helix</keyword>
<feature type="domain" description="Major facilitator superfamily (MFS) profile" evidence="6">
    <location>
        <begin position="1"/>
        <end position="60"/>
    </location>
</feature>
<evidence type="ECO:0000259" key="6">
    <source>
        <dbReference type="PROSITE" id="PS50850"/>
    </source>
</evidence>
<dbReference type="RefSeq" id="WP_271275002.1">
    <property type="nucleotide sequence ID" value="NZ_BAABFD010000007.1"/>
</dbReference>
<gene>
    <name evidence="7" type="ORF">OUY24_02650</name>
</gene>
<accession>A0ABT4SRJ3</accession>
<dbReference type="PROSITE" id="PS50850">
    <property type="entry name" value="MFS"/>
    <property type="match status" value="1"/>
</dbReference>
<evidence type="ECO:0000256" key="2">
    <source>
        <dbReference type="ARBA" id="ARBA00022692"/>
    </source>
</evidence>
<dbReference type="Gene3D" id="1.20.1250.20">
    <property type="entry name" value="MFS general substrate transporter like domains"/>
    <property type="match status" value="1"/>
</dbReference>
<evidence type="ECO:0000256" key="4">
    <source>
        <dbReference type="ARBA" id="ARBA00023136"/>
    </source>
</evidence>
<dbReference type="SUPFAM" id="SSF103473">
    <property type="entry name" value="MFS general substrate transporter"/>
    <property type="match status" value="1"/>
</dbReference>
<dbReference type="EMBL" id="JAPNUD010000004">
    <property type="protein sequence ID" value="MDA0639515.1"/>
    <property type="molecule type" value="Genomic_DNA"/>
</dbReference>
<evidence type="ECO:0000313" key="7">
    <source>
        <dbReference type="EMBL" id="MDA0639515.1"/>
    </source>
</evidence>
<feature type="transmembrane region" description="Helical" evidence="5">
    <location>
        <begin position="37"/>
        <end position="57"/>
    </location>
</feature>
<organism evidence="7 8">
    <name type="scientific">Nonomuraea ferruginea</name>
    <dbReference type="NCBI Taxonomy" id="46174"/>
    <lineage>
        <taxon>Bacteria</taxon>
        <taxon>Bacillati</taxon>
        <taxon>Actinomycetota</taxon>
        <taxon>Actinomycetes</taxon>
        <taxon>Streptosporangiales</taxon>
        <taxon>Streptosporangiaceae</taxon>
        <taxon>Nonomuraea</taxon>
    </lineage>
</organism>
<evidence type="ECO:0000256" key="1">
    <source>
        <dbReference type="ARBA" id="ARBA00004651"/>
    </source>
</evidence>
<keyword evidence="2 5" id="KW-0812">Transmembrane</keyword>
<reference evidence="7 8" key="1">
    <citation type="submission" date="2022-11" db="EMBL/GenBank/DDBJ databases">
        <title>Nonomuraea corallina sp. nov., a new species of the genus Nonomuraea isolated from sea side sediment in Thai sea.</title>
        <authorList>
            <person name="Ngamcharungchit C."/>
            <person name="Matsumoto A."/>
            <person name="Suriyachadkun C."/>
            <person name="Panbangred W."/>
            <person name="Inahashi Y."/>
            <person name="Intra B."/>
        </authorList>
    </citation>
    <scope>NUCLEOTIDE SEQUENCE [LARGE SCALE GENOMIC DNA]</scope>
    <source>
        <strain evidence="7 8">DSM 43553</strain>
    </source>
</reference>
<name>A0ABT4SRJ3_9ACTN</name>
<dbReference type="Proteomes" id="UP001212498">
    <property type="component" value="Unassembled WGS sequence"/>
</dbReference>
<feature type="transmembrane region" description="Helical" evidence="5">
    <location>
        <begin position="6"/>
        <end position="25"/>
    </location>
</feature>
<evidence type="ECO:0000313" key="8">
    <source>
        <dbReference type="Proteomes" id="UP001212498"/>
    </source>
</evidence>
<dbReference type="InterPro" id="IPR020846">
    <property type="entry name" value="MFS_dom"/>
</dbReference>
<evidence type="ECO:0000256" key="5">
    <source>
        <dbReference type="SAM" id="Phobius"/>
    </source>
</evidence>
<comment type="subcellular location">
    <subcellularLocation>
        <location evidence="1">Cell membrane</location>
        <topology evidence="1">Multi-pass membrane protein</topology>
    </subcellularLocation>
</comment>
<keyword evidence="8" id="KW-1185">Reference proteome</keyword>
<comment type="caution">
    <text evidence="7">The sequence shown here is derived from an EMBL/GenBank/DDBJ whole genome shotgun (WGS) entry which is preliminary data.</text>
</comment>
<evidence type="ECO:0000256" key="3">
    <source>
        <dbReference type="ARBA" id="ARBA00022989"/>
    </source>
</evidence>
<proteinExistence type="predicted"/>
<sequence>MRATGVGWGIGVGRVGAILSPLVAGRLLDAGWGPGGLYLLAAAVLAAGGLAVGAFRLDAGSPVPVKTEA</sequence>
<keyword evidence="4 5" id="KW-0472">Membrane</keyword>
<protein>
    <recommendedName>
        <fullName evidence="6">Major facilitator superfamily (MFS) profile domain-containing protein</fullName>
    </recommendedName>
</protein>
<dbReference type="InterPro" id="IPR036259">
    <property type="entry name" value="MFS_trans_sf"/>
</dbReference>